<feature type="region of interest" description="Disordered" evidence="2">
    <location>
        <begin position="1"/>
        <end position="20"/>
    </location>
</feature>
<dbReference type="PANTHER" id="PTHR11679">
    <property type="entry name" value="VESICLE PROTEIN SORTING-ASSOCIATED"/>
    <property type="match status" value="1"/>
</dbReference>
<dbReference type="InterPro" id="IPR043127">
    <property type="entry name" value="Sec-1-like_dom3a"/>
</dbReference>
<comment type="caution">
    <text evidence="3">The sequence shown here is derived from an EMBL/GenBank/DDBJ whole genome shotgun (WGS) entry which is preliminary data.</text>
</comment>
<gene>
    <name evidence="3" type="ORF">M153_1310008926</name>
</gene>
<dbReference type="InterPro" id="IPR001619">
    <property type="entry name" value="Sec1-like"/>
</dbReference>
<dbReference type="OrthoDB" id="10266265at2759"/>
<dbReference type="InterPro" id="IPR036045">
    <property type="entry name" value="Sec1-like_sf"/>
</dbReference>
<dbReference type="SUPFAM" id="SSF56815">
    <property type="entry name" value="Sec1/munc18-like (SM) proteins"/>
    <property type="match status" value="1"/>
</dbReference>
<dbReference type="Proteomes" id="UP000051530">
    <property type="component" value="Unassembled WGS sequence"/>
</dbReference>
<dbReference type="EMBL" id="LGUB01000027">
    <property type="protein sequence ID" value="KRH94824.1"/>
    <property type="molecule type" value="Genomic_DNA"/>
</dbReference>
<sequence>MNTTTNHSNEKYSNQNENTTTIDPFSNKIHAILNNTPGNKVVLFDDHSKKVIASLIPQSMFLMNDHFLFYMLNDKRKKIEGVTGVVFLKRDSTLSLINELQKPTYERYVIYFIDTLPYDLLEMVAKNDIHSVIEKVYEIDMDIVLLHDRIYIHNGLDIDFSINVTETGNESLDIKDIRNESDLQTGNVSLETKKDIHTGNVSDLHTGNVSLETKTKYTSCSLINSLNRPYTVLTYKRELDPFTPLLYEWRYHSMIYEYFNLKSNSLIQLDNKIYDYKDTFYDHNKYKDINQVSKSLKEYIHSTQTSSINKSSSLNTTLDQDALSQTVNTTVNITESVKQRDSAEIHLKIHNHIVRECIGNKDTSELEYRILQGDKISYKDIVGHIISTSNLNGEQPSLGLLKDPSLSLKCHSDNVKIAKLVIIYLLKYPSKINRPFFKEYLNNNLKVKQYINTITQSNKIQSNKIQSDKLFRNESDIKLAYEPYIKTFLLNQIKKKYNKKKVLIIKIDHCTMSETRVIDQVCKEYGIEYFILIDRMITYKDIIGDLLSII</sequence>
<dbReference type="VEuPathDB" id="MicrosporidiaDB:M153_1310008926"/>
<proteinExistence type="inferred from homology"/>
<dbReference type="Pfam" id="PF00995">
    <property type="entry name" value="Sec1"/>
    <property type="match status" value="1"/>
</dbReference>
<dbReference type="InterPro" id="IPR043154">
    <property type="entry name" value="Sec-1-like_dom1"/>
</dbReference>
<name>A0A0R0M0F9_9MICR</name>
<reference evidence="3 4" key="1">
    <citation type="submission" date="2015-07" db="EMBL/GenBank/DDBJ databases">
        <title>The genome of Pseudoloma neurophilia, a relevant intracellular parasite of the zebrafish.</title>
        <authorList>
            <person name="Ndikumana S."/>
            <person name="Pelin A."/>
            <person name="Sanders J."/>
            <person name="Corradi N."/>
        </authorList>
    </citation>
    <scope>NUCLEOTIDE SEQUENCE [LARGE SCALE GENOMIC DNA]</scope>
    <source>
        <strain evidence="3 4">MK1</strain>
    </source>
</reference>
<keyword evidence="4" id="KW-1185">Reference proteome</keyword>
<dbReference type="Gene3D" id="3.90.830.10">
    <property type="entry name" value="Syntaxin Binding Protein 1, Chain A, domain 2"/>
    <property type="match status" value="1"/>
</dbReference>
<protein>
    <submittedName>
        <fullName evidence="3">Vacuolar sorting protein VPS45/Stt10 (Sec1 family)</fullName>
    </submittedName>
</protein>
<evidence type="ECO:0000256" key="1">
    <source>
        <dbReference type="ARBA" id="ARBA00009884"/>
    </source>
</evidence>
<dbReference type="AlphaFoldDB" id="A0A0R0M0F9"/>
<organism evidence="3 4">
    <name type="scientific">Pseudoloma neurophilia</name>
    <dbReference type="NCBI Taxonomy" id="146866"/>
    <lineage>
        <taxon>Eukaryota</taxon>
        <taxon>Fungi</taxon>
        <taxon>Fungi incertae sedis</taxon>
        <taxon>Microsporidia</taxon>
        <taxon>Pseudoloma</taxon>
    </lineage>
</organism>
<comment type="similarity">
    <text evidence="1">Belongs to the STXBP/unc-18/SEC1 family.</text>
</comment>
<evidence type="ECO:0000256" key="2">
    <source>
        <dbReference type="SAM" id="MobiDB-lite"/>
    </source>
</evidence>
<evidence type="ECO:0000313" key="3">
    <source>
        <dbReference type="EMBL" id="KRH94824.1"/>
    </source>
</evidence>
<evidence type="ECO:0000313" key="4">
    <source>
        <dbReference type="Proteomes" id="UP000051530"/>
    </source>
</evidence>
<accession>A0A0R0M0F9</accession>
<dbReference type="Gene3D" id="3.40.50.2060">
    <property type="match status" value="1"/>
</dbReference>
<dbReference type="GO" id="GO:0016192">
    <property type="term" value="P:vesicle-mediated transport"/>
    <property type="evidence" value="ECO:0007669"/>
    <property type="project" value="InterPro"/>
</dbReference>